<feature type="region of interest" description="Disordered" evidence="1">
    <location>
        <begin position="379"/>
        <end position="403"/>
    </location>
</feature>
<feature type="transmembrane region" description="Helical" evidence="2">
    <location>
        <begin position="100"/>
        <end position="119"/>
    </location>
</feature>
<dbReference type="Proteomes" id="UP000077671">
    <property type="component" value="Unassembled WGS sequence"/>
</dbReference>
<feature type="transmembrane region" description="Helical" evidence="2">
    <location>
        <begin position="263"/>
        <end position="287"/>
    </location>
</feature>
<evidence type="ECO:0000313" key="6">
    <source>
        <dbReference type="Proteomes" id="UP000836402"/>
    </source>
</evidence>
<feature type="transmembrane region" description="Helical" evidence="2">
    <location>
        <begin position="165"/>
        <end position="186"/>
    </location>
</feature>
<dbReference type="EMBL" id="CAJHJG010003695">
    <property type="protein sequence ID" value="CAD6934521.1"/>
    <property type="molecule type" value="Genomic_DNA"/>
</dbReference>
<keyword evidence="2" id="KW-0812">Transmembrane</keyword>
<reference evidence="3" key="3">
    <citation type="submission" date="2020-10" db="EMBL/GenBank/DDBJ databases">
        <authorList>
            <person name="Sedaghatjoo S."/>
        </authorList>
    </citation>
    <scope>NUCLEOTIDE SEQUENCE</scope>
    <source>
        <strain evidence="3">AZH3</strain>
    </source>
</reference>
<feature type="transmembrane region" description="Helical" evidence="2">
    <location>
        <begin position="224"/>
        <end position="243"/>
    </location>
</feature>
<evidence type="ECO:0000256" key="2">
    <source>
        <dbReference type="SAM" id="Phobius"/>
    </source>
</evidence>
<feature type="transmembrane region" description="Helical" evidence="2">
    <location>
        <begin position="308"/>
        <end position="332"/>
    </location>
</feature>
<organism evidence="4 5">
    <name type="scientific">Tilletia caries</name>
    <name type="common">wheat bunt fungus</name>
    <dbReference type="NCBI Taxonomy" id="13290"/>
    <lineage>
        <taxon>Eukaryota</taxon>
        <taxon>Fungi</taxon>
        <taxon>Dikarya</taxon>
        <taxon>Basidiomycota</taxon>
        <taxon>Ustilaginomycotina</taxon>
        <taxon>Exobasidiomycetes</taxon>
        <taxon>Tilletiales</taxon>
        <taxon>Tilletiaceae</taxon>
        <taxon>Tilletia</taxon>
    </lineage>
</organism>
<keyword evidence="2" id="KW-0472">Membrane</keyword>
<keyword evidence="6" id="KW-1185">Reference proteome</keyword>
<evidence type="ECO:0000256" key="1">
    <source>
        <dbReference type="SAM" id="MobiDB-lite"/>
    </source>
</evidence>
<feature type="compositionally biased region" description="Low complexity" evidence="1">
    <location>
        <begin position="1"/>
        <end position="15"/>
    </location>
</feature>
<gene>
    <name evidence="4" type="ORF">A4X03_0g7173</name>
    <name evidence="3" type="ORF">JKIAZH3_G583</name>
</gene>
<evidence type="ECO:0000313" key="4">
    <source>
        <dbReference type="EMBL" id="KAE8247003.1"/>
    </source>
</evidence>
<feature type="transmembrane region" description="Helical" evidence="2">
    <location>
        <begin position="344"/>
        <end position="366"/>
    </location>
</feature>
<protein>
    <submittedName>
        <fullName evidence="4">Uncharacterized protein</fullName>
    </submittedName>
</protein>
<reference evidence="4" key="2">
    <citation type="journal article" date="2019" name="IMA Fungus">
        <title>Genome sequencing and comparison of five Tilletia species to identify candidate genes for the detection of regulated species infecting wheat.</title>
        <authorList>
            <person name="Nguyen H.D.T."/>
            <person name="Sultana T."/>
            <person name="Kesanakurti P."/>
            <person name="Hambleton S."/>
        </authorList>
    </citation>
    <scope>NUCLEOTIDE SEQUENCE</scope>
    <source>
        <strain evidence="4">DAOMC 238032</strain>
    </source>
</reference>
<feature type="region of interest" description="Disordered" evidence="1">
    <location>
        <begin position="1"/>
        <end position="52"/>
    </location>
</feature>
<feature type="compositionally biased region" description="Polar residues" evidence="1">
    <location>
        <begin position="37"/>
        <end position="52"/>
    </location>
</feature>
<evidence type="ECO:0000313" key="3">
    <source>
        <dbReference type="EMBL" id="CAD6934521.1"/>
    </source>
</evidence>
<accession>A0A177U0W6</accession>
<reference evidence="4" key="1">
    <citation type="submission" date="2016-04" db="EMBL/GenBank/DDBJ databases">
        <authorList>
            <person name="Nguyen H.D."/>
            <person name="Kesanakurti P."/>
            <person name="Cullis J."/>
            <person name="Levesque C.A."/>
            <person name="Hambleton S."/>
        </authorList>
    </citation>
    <scope>NUCLEOTIDE SEQUENCE</scope>
    <source>
        <strain evidence="4">DAOMC 238032</strain>
    </source>
</reference>
<keyword evidence="2" id="KW-1133">Transmembrane helix</keyword>
<sequence length="423" mass="45592">MSSSFDDPSSSILDSAVPSSGPGYADGTDGTDGTRGQAWSTPTDANLSDTSSKLTTVPGTLATNHTASAGAHPIRFQQHLIESGNIIGGVPTSHDAEPSAAMLTAYLVFLAILGIRSLYRRSAGSVDFWVLSFLMVRVTTFAIRTDLSDEDPTHPETGKLIAEGILMLLGPLLLMSPLLTVIVNIAMPIIDALKARDYVDRLSEGESRRPGGGLEVVLIHLPQVFQAILGLGAALTAVVALRFHEALQGHHEARKEVHYIKSATSVVLSAVTIFTLLIIIVLWAKLVSAGKNEFYLATYTGRSRKAKAYRLQAFMATTIAIVTAVFMMYRAIQSEVAIDNRVNNFNLFWCLYVAPEAFVALLFVLYSFPTLSRQEETVTIPTTEAEERGCNSSSNDGPAPSMRTVARNASISSTARSSLGYYI</sequence>
<proteinExistence type="predicted"/>
<name>A0A177U0W6_9BASI</name>
<dbReference type="EMBL" id="LWDD02001598">
    <property type="protein sequence ID" value="KAE8247003.1"/>
    <property type="molecule type" value="Genomic_DNA"/>
</dbReference>
<dbReference type="Proteomes" id="UP000836402">
    <property type="component" value="Unassembled WGS sequence"/>
</dbReference>
<comment type="caution">
    <text evidence="4">The sequence shown here is derived from an EMBL/GenBank/DDBJ whole genome shotgun (WGS) entry which is preliminary data.</text>
</comment>
<evidence type="ECO:0000313" key="5">
    <source>
        <dbReference type="Proteomes" id="UP000077671"/>
    </source>
</evidence>
<dbReference type="AlphaFoldDB" id="A0A177U0W6"/>